<dbReference type="EMBL" id="CAXDID020000106">
    <property type="protein sequence ID" value="CAL6028207.1"/>
    <property type="molecule type" value="Genomic_DNA"/>
</dbReference>
<keyword evidence="4" id="KW-1185">Reference proteome</keyword>
<evidence type="ECO:0000313" key="4">
    <source>
        <dbReference type="Proteomes" id="UP001642409"/>
    </source>
</evidence>
<proteinExistence type="predicted"/>
<name>A0AA86QHL2_9EUKA</name>
<evidence type="ECO:0000313" key="2">
    <source>
        <dbReference type="EMBL" id="CAI9959549.1"/>
    </source>
</evidence>
<sequence length="155" mass="18368">MNIRKQMIAPCKKYEPMFKIARLRMDHFANHQLNSLTVPEPESQISYDMNMIQKRSPHLIDSSLKYLPQNQPVKPVKEKERRYETKSVSLKPINNLCLQVYNPENSPSRLLKQFIYDFEPKLEELKHFSQTLKPQSRGIPQSSSQNYRVYKSQVE</sequence>
<evidence type="ECO:0000313" key="3">
    <source>
        <dbReference type="EMBL" id="CAL6028207.1"/>
    </source>
</evidence>
<reference evidence="3 4" key="2">
    <citation type="submission" date="2024-07" db="EMBL/GenBank/DDBJ databases">
        <authorList>
            <person name="Akdeniz Z."/>
        </authorList>
    </citation>
    <scope>NUCLEOTIDE SEQUENCE [LARGE SCALE GENOMIC DNA]</scope>
</reference>
<feature type="region of interest" description="Disordered" evidence="1">
    <location>
        <begin position="131"/>
        <end position="155"/>
    </location>
</feature>
<organism evidence="2">
    <name type="scientific">Hexamita inflata</name>
    <dbReference type="NCBI Taxonomy" id="28002"/>
    <lineage>
        <taxon>Eukaryota</taxon>
        <taxon>Metamonada</taxon>
        <taxon>Diplomonadida</taxon>
        <taxon>Hexamitidae</taxon>
        <taxon>Hexamitinae</taxon>
        <taxon>Hexamita</taxon>
    </lineage>
</organism>
<reference evidence="2" key="1">
    <citation type="submission" date="2023-06" db="EMBL/GenBank/DDBJ databases">
        <authorList>
            <person name="Kurt Z."/>
        </authorList>
    </citation>
    <scope>NUCLEOTIDE SEQUENCE</scope>
</reference>
<dbReference type="EMBL" id="CATOUU010000918">
    <property type="protein sequence ID" value="CAI9959549.1"/>
    <property type="molecule type" value="Genomic_DNA"/>
</dbReference>
<gene>
    <name evidence="3" type="ORF">HINF_LOCUS31698</name>
    <name evidence="2" type="ORF">HINF_LOCUS47194</name>
</gene>
<dbReference type="Proteomes" id="UP001642409">
    <property type="component" value="Unassembled WGS sequence"/>
</dbReference>
<evidence type="ECO:0000256" key="1">
    <source>
        <dbReference type="SAM" id="MobiDB-lite"/>
    </source>
</evidence>
<accession>A0AA86QHL2</accession>
<feature type="compositionally biased region" description="Polar residues" evidence="1">
    <location>
        <begin position="131"/>
        <end position="147"/>
    </location>
</feature>
<protein>
    <submittedName>
        <fullName evidence="3">Hypothetical_protein</fullName>
    </submittedName>
</protein>
<dbReference type="AlphaFoldDB" id="A0AA86QHL2"/>
<comment type="caution">
    <text evidence="2">The sequence shown here is derived from an EMBL/GenBank/DDBJ whole genome shotgun (WGS) entry which is preliminary data.</text>
</comment>